<evidence type="ECO:0000256" key="3">
    <source>
        <dbReference type="ARBA" id="ARBA00023125"/>
    </source>
</evidence>
<comment type="similarity">
    <text evidence="1">Belongs to the LysR transcriptional regulatory family.</text>
</comment>
<evidence type="ECO:0000313" key="6">
    <source>
        <dbReference type="EMBL" id="MDA4844210.1"/>
    </source>
</evidence>
<comment type="caution">
    <text evidence="6">The sequence shown here is derived from an EMBL/GenBank/DDBJ whole genome shotgun (WGS) entry which is preliminary data.</text>
</comment>
<dbReference type="InterPro" id="IPR000847">
    <property type="entry name" value="LysR_HTH_N"/>
</dbReference>
<evidence type="ECO:0000313" key="7">
    <source>
        <dbReference type="Proteomes" id="UP001148313"/>
    </source>
</evidence>
<sequence>MDNNRDLFDGMVIFCAVVDENGFAAAAERLGHSASHISKEVARLEQRLGARLLNRTTRTLSLTEIGRTYYEQARTIVEDAREIRNRIRAVGDKPAGLLRVSVPVSFARNYLDAWLPEFMETYASVRLHIEASDRMADVVAEGFDVVVRAGRLDDTGLIARRLMTTRLLTVASPAYLARHGMPETPAELAGHTLIDFSYRRTATTWEYKGDGGRRIPVSVAPRLVCNSAETELSVALAGAGITRLPSMACEKQIASGALVPILTRYEEEPIGVFALYPSRVHLAAKVRAFVDFLVDRCGGLPATGTTG</sequence>
<reference evidence="6" key="1">
    <citation type="submission" date="2022-11" db="EMBL/GenBank/DDBJ databases">
        <title>Hoeflea poritis sp. nov., isolated from scleractinian coral Porites lutea.</title>
        <authorList>
            <person name="Zhang G."/>
            <person name="Wei Q."/>
            <person name="Cai L."/>
        </authorList>
    </citation>
    <scope>NUCLEOTIDE SEQUENCE</scope>
    <source>
        <strain evidence="6">E7-10</strain>
    </source>
</reference>
<dbReference type="Gene3D" id="1.10.10.10">
    <property type="entry name" value="Winged helix-like DNA-binding domain superfamily/Winged helix DNA-binding domain"/>
    <property type="match status" value="1"/>
</dbReference>
<evidence type="ECO:0000259" key="5">
    <source>
        <dbReference type="PROSITE" id="PS50931"/>
    </source>
</evidence>
<organism evidence="6 7">
    <name type="scientific">Hoeflea poritis</name>
    <dbReference type="NCBI Taxonomy" id="2993659"/>
    <lineage>
        <taxon>Bacteria</taxon>
        <taxon>Pseudomonadati</taxon>
        <taxon>Pseudomonadota</taxon>
        <taxon>Alphaproteobacteria</taxon>
        <taxon>Hyphomicrobiales</taxon>
        <taxon>Rhizobiaceae</taxon>
        <taxon>Hoeflea</taxon>
    </lineage>
</organism>
<gene>
    <name evidence="6" type="ORF">OOZ53_02565</name>
</gene>
<dbReference type="PANTHER" id="PTHR30537">
    <property type="entry name" value="HTH-TYPE TRANSCRIPTIONAL REGULATOR"/>
    <property type="match status" value="1"/>
</dbReference>
<evidence type="ECO:0000256" key="1">
    <source>
        <dbReference type="ARBA" id="ARBA00009437"/>
    </source>
</evidence>
<accession>A0ABT4VHQ6</accession>
<dbReference type="InterPro" id="IPR058163">
    <property type="entry name" value="LysR-type_TF_proteobact-type"/>
</dbReference>
<dbReference type="InterPro" id="IPR036388">
    <property type="entry name" value="WH-like_DNA-bd_sf"/>
</dbReference>
<feature type="domain" description="HTH lysR-type" evidence="5">
    <location>
        <begin position="6"/>
        <end position="63"/>
    </location>
</feature>
<protein>
    <submittedName>
        <fullName evidence="6">LysR family transcriptional regulator</fullName>
    </submittedName>
</protein>
<keyword evidence="7" id="KW-1185">Reference proteome</keyword>
<keyword evidence="4" id="KW-0804">Transcription</keyword>
<proteinExistence type="inferred from homology"/>
<name>A0ABT4VHQ6_9HYPH</name>
<keyword evidence="3" id="KW-0238">DNA-binding</keyword>
<dbReference type="SUPFAM" id="SSF46785">
    <property type="entry name" value="Winged helix' DNA-binding domain"/>
    <property type="match status" value="1"/>
</dbReference>
<evidence type="ECO:0000256" key="2">
    <source>
        <dbReference type="ARBA" id="ARBA00023015"/>
    </source>
</evidence>
<dbReference type="SUPFAM" id="SSF53850">
    <property type="entry name" value="Periplasmic binding protein-like II"/>
    <property type="match status" value="1"/>
</dbReference>
<dbReference type="PANTHER" id="PTHR30537:SF5">
    <property type="entry name" value="HTH-TYPE TRANSCRIPTIONAL ACTIVATOR TTDR-RELATED"/>
    <property type="match status" value="1"/>
</dbReference>
<dbReference type="RefSeq" id="WP_271087732.1">
    <property type="nucleotide sequence ID" value="NZ_JAPJZH010000001.1"/>
</dbReference>
<dbReference type="CDD" id="cd08422">
    <property type="entry name" value="PBP2_CrgA_like"/>
    <property type="match status" value="1"/>
</dbReference>
<keyword evidence="2" id="KW-0805">Transcription regulation</keyword>
<dbReference type="InterPro" id="IPR036390">
    <property type="entry name" value="WH_DNA-bd_sf"/>
</dbReference>
<dbReference type="EMBL" id="JAPJZH010000001">
    <property type="protein sequence ID" value="MDA4844210.1"/>
    <property type="molecule type" value="Genomic_DNA"/>
</dbReference>
<dbReference type="Pfam" id="PF03466">
    <property type="entry name" value="LysR_substrate"/>
    <property type="match status" value="1"/>
</dbReference>
<dbReference type="Pfam" id="PF00126">
    <property type="entry name" value="HTH_1"/>
    <property type="match status" value="1"/>
</dbReference>
<dbReference type="Proteomes" id="UP001148313">
    <property type="component" value="Unassembled WGS sequence"/>
</dbReference>
<dbReference type="InterPro" id="IPR005119">
    <property type="entry name" value="LysR_subst-bd"/>
</dbReference>
<dbReference type="Gene3D" id="3.40.190.290">
    <property type="match status" value="1"/>
</dbReference>
<evidence type="ECO:0000256" key="4">
    <source>
        <dbReference type="ARBA" id="ARBA00023163"/>
    </source>
</evidence>
<dbReference type="PROSITE" id="PS50931">
    <property type="entry name" value="HTH_LYSR"/>
    <property type="match status" value="1"/>
</dbReference>